<dbReference type="EMBL" id="REGN01012311">
    <property type="protein sequence ID" value="RMZ96060.1"/>
    <property type="molecule type" value="Genomic_DNA"/>
</dbReference>
<comment type="caution">
    <text evidence="3">The sequence shown here is derived from an EMBL/GenBank/DDBJ whole genome shotgun (WGS) entry which is preliminary data.</text>
</comment>
<dbReference type="Proteomes" id="UP000276133">
    <property type="component" value="Unassembled WGS sequence"/>
</dbReference>
<feature type="signal peptide" evidence="1">
    <location>
        <begin position="1"/>
        <end position="25"/>
    </location>
</feature>
<gene>
    <name evidence="3" type="ORF">BpHYR1_001188</name>
</gene>
<keyword evidence="1" id="KW-0732">Signal</keyword>
<evidence type="ECO:0000256" key="1">
    <source>
        <dbReference type="SAM" id="SignalP"/>
    </source>
</evidence>
<feature type="domain" description="EF-hand" evidence="2">
    <location>
        <begin position="45"/>
        <end position="82"/>
    </location>
</feature>
<dbReference type="AlphaFoldDB" id="A0A3M7PBB1"/>
<keyword evidence="4" id="KW-1185">Reference proteome</keyword>
<dbReference type="SUPFAM" id="SSF47473">
    <property type="entry name" value="EF-hand"/>
    <property type="match status" value="1"/>
</dbReference>
<reference evidence="3 4" key="1">
    <citation type="journal article" date="2018" name="Sci. Rep.">
        <title>Genomic signatures of local adaptation to the degree of environmental predictability in rotifers.</title>
        <authorList>
            <person name="Franch-Gras L."/>
            <person name="Hahn C."/>
            <person name="Garcia-Roger E.M."/>
            <person name="Carmona M.J."/>
            <person name="Serra M."/>
            <person name="Gomez A."/>
        </authorList>
    </citation>
    <scope>NUCLEOTIDE SEQUENCE [LARGE SCALE GENOMIC DNA]</scope>
    <source>
        <strain evidence="3">HYR1</strain>
    </source>
</reference>
<evidence type="ECO:0000313" key="4">
    <source>
        <dbReference type="Proteomes" id="UP000276133"/>
    </source>
</evidence>
<protein>
    <recommendedName>
        <fullName evidence="2">EF-hand domain-containing protein</fullName>
    </recommendedName>
</protein>
<organism evidence="3 4">
    <name type="scientific">Brachionus plicatilis</name>
    <name type="common">Marine rotifer</name>
    <name type="synonym">Brachionus muelleri</name>
    <dbReference type="NCBI Taxonomy" id="10195"/>
    <lineage>
        <taxon>Eukaryota</taxon>
        <taxon>Metazoa</taxon>
        <taxon>Spiralia</taxon>
        <taxon>Gnathifera</taxon>
        <taxon>Rotifera</taxon>
        <taxon>Eurotatoria</taxon>
        <taxon>Monogononta</taxon>
        <taxon>Pseudotrocha</taxon>
        <taxon>Ploima</taxon>
        <taxon>Brachionidae</taxon>
        <taxon>Brachionus</taxon>
    </lineage>
</organism>
<dbReference type="InterPro" id="IPR002048">
    <property type="entry name" value="EF_hand_dom"/>
</dbReference>
<sequence>MNLVRLGSLMLIISTFKSLIALTLSEDRILGHDRRSNKIDLNKIKNLKYIDNLFDLIDKSGFPDGKITFKEWAAYFSQYDISKCIENEKYNSPSRKSRRPNSREHLNY</sequence>
<proteinExistence type="predicted"/>
<evidence type="ECO:0000313" key="3">
    <source>
        <dbReference type="EMBL" id="RMZ96060.1"/>
    </source>
</evidence>
<feature type="chain" id="PRO_5018014047" description="EF-hand domain-containing protein" evidence="1">
    <location>
        <begin position="26"/>
        <end position="108"/>
    </location>
</feature>
<evidence type="ECO:0000259" key="2">
    <source>
        <dbReference type="PROSITE" id="PS50222"/>
    </source>
</evidence>
<dbReference type="GO" id="GO:0005509">
    <property type="term" value="F:calcium ion binding"/>
    <property type="evidence" value="ECO:0007669"/>
    <property type="project" value="InterPro"/>
</dbReference>
<name>A0A3M7PBB1_BRAPC</name>
<accession>A0A3M7PBB1</accession>
<dbReference type="PROSITE" id="PS50222">
    <property type="entry name" value="EF_HAND_2"/>
    <property type="match status" value="1"/>
</dbReference>
<dbReference type="InterPro" id="IPR011992">
    <property type="entry name" value="EF-hand-dom_pair"/>
</dbReference>